<keyword evidence="6 8" id="KW-1133">Transmembrane helix</keyword>
<dbReference type="AlphaFoldDB" id="A0A1I6QII0"/>
<keyword evidence="10" id="KW-1185">Reference proteome</keyword>
<keyword evidence="4 8" id="KW-0812">Transmembrane</keyword>
<keyword evidence="7 8" id="KW-0472">Membrane</keyword>
<dbReference type="RefSeq" id="WP_090225113.1">
    <property type="nucleotide sequence ID" value="NZ_FOZP01000004.1"/>
</dbReference>
<reference evidence="10" key="1">
    <citation type="submission" date="2016-10" db="EMBL/GenBank/DDBJ databases">
        <authorList>
            <person name="Varghese N."/>
            <person name="Submissions S."/>
        </authorList>
    </citation>
    <scope>NUCLEOTIDE SEQUENCE [LARGE SCALE GENOMIC DNA]</scope>
    <source>
        <strain evidence="10">DSM 24450</strain>
    </source>
</reference>
<dbReference type="GO" id="GO:0008233">
    <property type="term" value="F:peptidase activity"/>
    <property type="evidence" value="ECO:0007669"/>
    <property type="project" value="UniProtKB-KW"/>
</dbReference>
<evidence type="ECO:0000256" key="4">
    <source>
        <dbReference type="ARBA" id="ARBA00022692"/>
    </source>
</evidence>
<protein>
    <submittedName>
        <fullName evidence="9">Exosortase family protein XrtF</fullName>
    </submittedName>
</protein>
<dbReference type="GO" id="GO:0005886">
    <property type="term" value="C:plasma membrane"/>
    <property type="evidence" value="ECO:0007669"/>
    <property type="project" value="UniProtKB-SubCell"/>
</dbReference>
<dbReference type="NCBIfam" id="TIGR04178">
    <property type="entry name" value="exo_archaeo"/>
    <property type="match status" value="1"/>
</dbReference>
<organism evidence="9 10">
    <name type="scientific">Lutibacter maritimus</name>
    <dbReference type="NCBI Taxonomy" id="593133"/>
    <lineage>
        <taxon>Bacteria</taxon>
        <taxon>Pseudomonadati</taxon>
        <taxon>Bacteroidota</taxon>
        <taxon>Flavobacteriia</taxon>
        <taxon>Flavobacteriales</taxon>
        <taxon>Flavobacteriaceae</taxon>
        <taxon>Lutibacter</taxon>
    </lineage>
</organism>
<keyword evidence="3" id="KW-0645">Protease</keyword>
<dbReference type="InterPro" id="IPR026392">
    <property type="entry name" value="Exo/Archaeosortase_dom"/>
</dbReference>
<accession>A0A1I6QII0</accession>
<evidence type="ECO:0000256" key="5">
    <source>
        <dbReference type="ARBA" id="ARBA00022801"/>
    </source>
</evidence>
<sequence length="177" mass="20540">MQNNKTVILFLVKFFGTYALLFLLYSIYLSNSQKQLTFYSCDSVTEIVAKQSNFLINSFGYNSEIVQSNYELSYQVIIDKKPIARVIEGCNSISIIILFIAFIVAFSGKFKQTLLFILVGSLLIYLINVVRIAVITIALYKFPEYEYMLHDIFFPALIYGFTFMLWIVWVSKFSKQK</sequence>
<evidence type="ECO:0000256" key="7">
    <source>
        <dbReference type="ARBA" id="ARBA00023136"/>
    </source>
</evidence>
<proteinExistence type="predicted"/>
<feature type="transmembrane region" description="Helical" evidence="8">
    <location>
        <begin position="83"/>
        <end position="106"/>
    </location>
</feature>
<dbReference type="OrthoDB" id="678161at2"/>
<evidence type="ECO:0000313" key="10">
    <source>
        <dbReference type="Proteomes" id="UP000199312"/>
    </source>
</evidence>
<dbReference type="EMBL" id="FOZP01000004">
    <property type="protein sequence ID" value="SFS52279.1"/>
    <property type="molecule type" value="Genomic_DNA"/>
</dbReference>
<dbReference type="Pfam" id="PF09721">
    <property type="entry name" value="Exosortase_EpsH"/>
    <property type="match status" value="1"/>
</dbReference>
<keyword evidence="2" id="KW-1003">Cell membrane</keyword>
<feature type="transmembrane region" description="Helical" evidence="8">
    <location>
        <begin position="113"/>
        <end position="140"/>
    </location>
</feature>
<evidence type="ECO:0000256" key="1">
    <source>
        <dbReference type="ARBA" id="ARBA00004651"/>
    </source>
</evidence>
<evidence type="ECO:0000256" key="8">
    <source>
        <dbReference type="SAM" id="Phobius"/>
    </source>
</evidence>
<dbReference type="NCBIfam" id="TIGR04128">
    <property type="entry name" value="exoso_Fjoh_1448"/>
    <property type="match status" value="1"/>
</dbReference>
<evidence type="ECO:0000256" key="6">
    <source>
        <dbReference type="ARBA" id="ARBA00022989"/>
    </source>
</evidence>
<dbReference type="GO" id="GO:0006508">
    <property type="term" value="P:proteolysis"/>
    <property type="evidence" value="ECO:0007669"/>
    <property type="project" value="UniProtKB-KW"/>
</dbReference>
<dbReference type="InterPro" id="IPR019127">
    <property type="entry name" value="Exosortase"/>
</dbReference>
<dbReference type="Proteomes" id="UP000199312">
    <property type="component" value="Unassembled WGS sequence"/>
</dbReference>
<feature type="transmembrane region" description="Helical" evidence="8">
    <location>
        <begin position="7"/>
        <end position="28"/>
    </location>
</feature>
<evidence type="ECO:0000313" key="9">
    <source>
        <dbReference type="EMBL" id="SFS52279.1"/>
    </source>
</evidence>
<name>A0A1I6QII0_9FLAO</name>
<evidence type="ECO:0000256" key="3">
    <source>
        <dbReference type="ARBA" id="ARBA00022670"/>
    </source>
</evidence>
<feature type="transmembrane region" description="Helical" evidence="8">
    <location>
        <begin position="152"/>
        <end position="171"/>
    </location>
</feature>
<dbReference type="InterPro" id="IPR026323">
    <property type="entry name" value="Exosortase-related_prot_XrtF"/>
</dbReference>
<gene>
    <name evidence="9" type="ORF">SAMN04488006_1811</name>
</gene>
<keyword evidence="5" id="KW-0378">Hydrolase</keyword>
<evidence type="ECO:0000256" key="2">
    <source>
        <dbReference type="ARBA" id="ARBA00022475"/>
    </source>
</evidence>
<dbReference type="STRING" id="593133.SAMN04488006_1811"/>
<comment type="subcellular location">
    <subcellularLocation>
        <location evidence="1">Cell membrane</location>
        <topology evidence="1">Multi-pass membrane protein</topology>
    </subcellularLocation>
</comment>